<dbReference type="GO" id="GO:0003676">
    <property type="term" value="F:nucleic acid binding"/>
    <property type="evidence" value="ECO:0007669"/>
    <property type="project" value="InterPro"/>
</dbReference>
<dbReference type="GO" id="GO:0005960">
    <property type="term" value="C:glycine cleavage complex"/>
    <property type="evidence" value="ECO:0007669"/>
    <property type="project" value="InterPro"/>
</dbReference>
<dbReference type="InterPro" id="IPR011053">
    <property type="entry name" value="Single_hybrid_motif"/>
</dbReference>
<dbReference type="PANTHER" id="PTHR11715">
    <property type="entry name" value="GLYCINE CLEAVAGE SYSTEM H PROTEIN"/>
    <property type="match status" value="1"/>
</dbReference>
<dbReference type="Gene3D" id="3.30.420.10">
    <property type="entry name" value="Ribonuclease H-like superfamily/Ribonuclease H"/>
    <property type="match status" value="1"/>
</dbReference>
<evidence type="ECO:0000259" key="8">
    <source>
        <dbReference type="PROSITE" id="PS50968"/>
    </source>
</evidence>
<keyword evidence="10" id="KW-1185">Reference proteome</keyword>
<evidence type="ECO:0000256" key="2">
    <source>
        <dbReference type="ARBA" id="ARBA00009249"/>
    </source>
</evidence>
<evidence type="ECO:0000256" key="1">
    <source>
        <dbReference type="ARBA" id="ARBA00001938"/>
    </source>
</evidence>
<dbReference type="InterPro" id="IPR036397">
    <property type="entry name" value="RNaseH_sf"/>
</dbReference>
<dbReference type="InterPro" id="IPR002930">
    <property type="entry name" value="GCV_H"/>
</dbReference>
<reference evidence="9" key="2">
    <citation type="journal article" date="2023" name="Science">
        <title>Genomic signatures of disease resistance in endangered staghorn corals.</title>
        <authorList>
            <person name="Vollmer S.V."/>
            <person name="Selwyn J.D."/>
            <person name="Despard B.A."/>
            <person name="Roesel C.L."/>
        </authorList>
    </citation>
    <scope>NUCLEOTIDE SEQUENCE</scope>
    <source>
        <strain evidence="9">K2</strain>
    </source>
</reference>
<dbReference type="AlphaFoldDB" id="A0AAD9V0Q3"/>
<dbReference type="PROSITE" id="PS50968">
    <property type="entry name" value="BIOTINYL_LIPOYL"/>
    <property type="match status" value="1"/>
</dbReference>
<dbReference type="Proteomes" id="UP001249851">
    <property type="component" value="Unassembled WGS sequence"/>
</dbReference>
<evidence type="ECO:0000256" key="3">
    <source>
        <dbReference type="ARBA" id="ARBA00018130"/>
    </source>
</evidence>
<dbReference type="InterPro" id="IPR017453">
    <property type="entry name" value="GCV_H_sub"/>
</dbReference>
<comment type="similarity">
    <text evidence="2">Belongs to the GcvH family.</text>
</comment>
<dbReference type="NCBIfam" id="NF002270">
    <property type="entry name" value="PRK01202.1"/>
    <property type="match status" value="1"/>
</dbReference>
<feature type="region of interest" description="Disordered" evidence="7">
    <location>
        <begin position="17"/>
        <end position="37"/>
    </location>
</feature>
<dbReference type="PROSITE" id="PS00189">
    <property type="entry name" value="LIPOYL"/>
    <property type="match status" value="1"/>
</dbReference>
<proteinExistence type="inferred from homology"/>
<keyword evidence="5" id="KW-0809">Transit peptide</keyword>
<dbReference type="GO" id="GO:0005739">
    <property type="term" value="C:mitochondrion"/>
    <property type="evidence" value="ECO:0007669"/>
    <property type="project" value="TreeGrafter"/>
</dbReference>
<sequence length="456" mass="52318">MDKTRVAFMKDTTMYESNSSAKKSKNDRALKQSKKRKSSSTTIFIDNDFFDESKRWLQTGPEEKQHLNLDKLTKQKTVTNHWRLTTEGKVTTSDNKLIVPKRDIYNVLCEAHSAIAHRGRNKTERYIRQSYAGISQEIISLFVSLCKLHQQQKSVTNHWKKPITNPIRANQFLAHVQVDLIDFHNLPCECQSRHNWALHIVDHFSKYSWLFALKRKQTEEIQKLTSMISVLDSMLSQKISVYSEGSAKIASVIQTRKTPPLRPDARVVMRTRSTCFQLAPSVTRYFCVMAALRGASKLFPLVFNISTKRTVLWNSSYQLQRHFHITRKFFAERQFTKKHEWISVDNGIGTVGVTSYAQEQLGDIVYVQLPEIGLELEEGDVFGALESVKAAADVYSPVSGTVTEINNSLEDNPELVNQSPYDKGWLVKIELSEVTQPELISEAAYDQFVKECQDEQ</sequence>
<comment type="cofactor">
    <cofactor evidence="1">
        <name>(R)-lipoate</name>
        <dbReference type="ChEBI" id="CHEBI:83088"/>
    </cofactor>
</comment>
<evidence type="ECO:0000256" key="5">
    <source>
        <dbReference type="ARBA" id="ARBA00022946"/>
    </source>
</evidence>
<dbReference type="InterPro" id="IPR000089">
    <property type="entry name" value="Biotin_lipoyl"/>
</dbReference>
<reference evidence="9" key="1">
    <citation type="journal article" date="2023" name="G3 (Bethesda)">
        <title>Whole genome assembly and annotation of the endangered Caribbean coral Acropora cervicornis.</title>
        <authorList>
            <person name="Selwyn J.D."/>
            <person name="Vollmer S.V."/>
        </authorList>
    </citation>
    <scope>NUCLEOTIDE SEQUENCE</scope>
    <source>
        <strain evidence="9">K2</strain>
    </source>
</reference>
<accession>A0AAD9V0Q3</accession>
<comment type="caution">
    <text evidence="9">The sequence shown here is derived from an EMBL/GenBank/DDBJ whole genome shotgun (WGS) entry which is preliminary data.</text>
</comment>
<feature type="domain" description="Lipoyl-binding" evidence="8">
    <location>
        <begin position="348"/>
        <end position="430"/>
    </location>
</feature>
<dbReference type="InterPro" id="IPR003016">
    <property type="entry name" value="2-oxoA_DH_lipoyl-BS"/>
</dbReference>
<keyword evidence="4 6" id="KW-0450">Lipoyl</keyword>
<dbReference type="Gene3D" id="2.40.50.100">
    <property type="match status" value="1"/>
</dbReference>
<dbReference type="EMBL" id="JARQWQ010000053">
    <property type="protein sequence ID" value="KAK2556893.1"/>
    <property type="molecule type" value="Genomic_DNA"/>
</dbReference>
<evidence type="ECO:0000256" key="4">
    <source>
        <dbReference type="ARBA" id="ARBA00022823"/>
    </source>
</evidence>
<evidence type="ECO:0000256" key="7">
    <source>
        <dbReference type="SAM" id="MobiDB-lite"/>
    </source>
</evidence>
<gene>
    <name evidence="9" type="ORF">P5673_021109</name>
</gene>
<dbReference type="PANTHER" id="PTHR11715:SF3">
    <property type="entry name" value="GLYCINE CLEAVAGE SYSTEM H PROTEIN-RELATED"/>
    <property type="match status" value="1"/>
</dbReference>
<evidence type="ECO:0000256" key="6">
    <source>
        <dbReference type="PIRSR" id="PIRSR617453-50"/>
    </source>
</evidence>
<dbReference type="HAMAP" id="MF_00272">
    <property type="entry name" value="GcvH"/>
    <property type="match status" value="1"/>
</dbReference>
<dbReference type="CDD" id="cd06848">
    <property type="entry name" value="GCS_H"/>
    <property type="match status" value="1"/>
</dbReference>
<dbReference type="SUPFAM" id="SSF51230">
    <property type="entry name" value="Single hybrid motif"/>
    <property type="match status" value="1"/>
</dbReference>
<name>A0AAD9V0Q3_ACRCE</name>
<dbReference type="GO" id="GO:0019464">
    <property type="term" value="P:glycine decarboxylation via glycine cleavage system"/>
    <property type="evidence" value="ECO:0007669"/>
    <property type="project" value="InterPro"/>
</dbReference>
<protein>
    <recommendedName>
        <fullName evidence="3">Glycine cleavage system H protein, mitochondrial</fullName>
    </recommendedName>
</protein>
<dbReference type="InterPro" id="IPR033753">
    <property type="entry name" value="GCV_H/Fam206"/>
</dbReference>
<evidence type="ECO:0000313" key="10">
    <source>
        <dbReference type="Proteomes" id="UP001249851"/>
    </source>
</evidence>
<feature type="modified residue" description="N6-lipoyllysine" evidence="6">
    <location>
        <position position="389"/>
    </location>
</feature>
<dbReference type="NCBIfam" id="TIGR00527">
    <property type="entry name" value="gcvH"/>
    <property type="match status" value="1"/>
</dbReference>
<organism evidence="9 10">
    <name type="scientific">Acropora cervicornis</name>
    <name type="common">Staghorn coral</name>
    <dbReference type="NCBI Taxonomy" id="6130"/>
    <lineage>
        <taxon>Eukaryota</taxon>
        <taxon>Metazoa</taxon>
        <taxon>Cnidaria</taxon>
        <taxon>Anthozoa</taxon>
        <taxon>Hexacorallia</taxon>
        <taxon>Scleractinia</taxon>
        <taxon>Astrocoeniina</taxon>
        <taxon>Acroporidae</taxon>
        <taxon>Acropora</taxon>
    </lineage>
</organism>
<evidence type="ECO:0000313" key="9">
    <source>
        <dbReference type="EMBL" id="KAK2556893.1"/>
    </source>
</evidence>
<dbReference type="GO" id="GO:0009249">
    <property type="term" value="P:protein lipoylation"/>
    <property type="evidence" value="ECO:0007669"/>
    <property type="project" value="TreeGrafter"/>
</dbReference>
<dbReference type="Pfam" id="PF01597">
    <property type="entry name" value="GCV_H"/>
    <property type="match status" value="1"/>
</dbReference>